<name>A0A9D3N2E4_9TELE</name>
<protein>
    <submittedName>
        <fullName evidence="1">Uncharacterized protein</fullName>
    </submittedName>
</protein>
<evidence type="ECO:0000313" key="2">
    <source>
        <dbReference type="Proteomes" id="UP000824219"/>
    </source>
</evidence>
<gene>
    <name evidence="1" type="ORF">KOW79_022711</name>
</gene>
<dbReference type="AlphaFoldDB" id="A0A9D3N2E4"/>
<sequence length="152" mass="16002">MMRSGLQFIQAAYPTASLPFRCESARAAGAVRRVGSTRLCSHLRHVSTSPAGINCLCSSLCSVFSLQPQALTAALTTYQSTPLLALSLPLYVIDSMTHCCAVAKGGDEGALAELHCSQYHSAPQQRSGTRRDVARAAGSPPYISSVIGINSC</sequence>
<reference evidence="1 2" key="1">
    <citation type="submission" date="2021-06" db="EMBL/GenBank/DDBJ databases">
        <title>Chromosome-level genome assembly of the red-tail catfish (Hemibagrus wyckioides).</title>
        <authorList>
            <person name="Shao F."/>
        </authorList>
    </citation>
    <scope>NUCLEOTIDE SEQUENCE [LARGE SCALE GENOMIC DNA]</scope>
    <source>
        <strain evidence="1">EC202008001</strain>
        <tissue evidence="1">Blood</tissue>
    </source>
</reference>
<keyword evidence="2" id="KW-1185">Reference proteome</keyword>
<accession>A0A9D3N2E4</accession>
<organism evidence="1 2">
    <name type="scientific">Hemibagrus wyckioides</name>
    <dbReference type="NCBI Taxonomy" id="337641"/>
    <lineage>
        <taxon>Eukaryota</taxon>
        <taxon>Metazoa</taxon>
        <taxon>Chordata</taxon>
        <taxon>Craniata</taxon>
        <taxon>Vertebrata</taxon>
        <taxon>Euteleostomi</taxon>
        <taxon>Actinopterygii</taxon>
        <taxon>Neopterygii</taxon>
        <taxon>Teleostei</taxon>
        <taxon>Ostariophysi</taxon>
        <taxon>Siluriformes</taxon>
        <taxon>Bagridae</taxon>
        <taxon>Hemibagrus</taxon>
    </lineage>
</organism>
<dbReference type="EMBL" id="JAHKSW010000029">
    <property type="protein sequence ID" value="KAG7314215.1"/>
    <property type="molecule type" value="Genomic_DNA"/>
</dbReference>
<evidence type="ECO:0000313" key="1">
    <source>
        <dbReference type="EMBL" id="KAG7314215.1"/>
    </source>
</evidence>
<dbReference type="Proteomes" id="UP000824219">
    <property type="component" value="Linkage Group LG29"/>
</dbReference>
<proteinExistence type="predicted"/>
<comment type="caution">
    <text evidence="1">The sequence shown here is derived from an EMBL/GenBank/DDBJ whole genome shotgun (WGS) entry which is preliminary data.</text>
</comment>